<dbReference type="PANTHER" id="PTHR43796:SF2">
    <property type="entry name" value="CARBOXYNORSPERMIDINE SYNTHASE"/>
    <property type="match status" value="1"/>
</dbReference>
<gene>
    <name evidence="3" type="ORF">D1614_21805</name>
</gene>
<evidence type="ECO:0000259" key="2">
    <source>
        <dbReference type="Pfam" id="PF16653"/>
    </source>
</evidence>
<dbReference type="Gene3D" id="3.40.50.720">
    <property type="entry name" value="NAD(P)-binding Rossmann-like Domain"/>
    <property type="match status" value="1"/>
</dbReference>
<dbReference type="OrthoDB" id="1910498at2"/>
<dbReference type="InterPro" id="IPR036291">
    <property type="entry name" value="NAD(P)-bd_dom_sf"/>
</dbReference>
<dbReference type="Pfam" id="PF16653">
    <property type="entry name" value="Sacchrp_dh_C"/>
    <property type="match status" value="1"/>
</dbReference>
<accession>A0A399SS69</accession>
<protein>
    <submittedName>
        <fullName evidence="3">Saccharopine dehydrogenase</fullName>
    </submittedName>
</protein>
<dbReference type="RefSeq" id="WP_119440120.1">
    <property type="nucleotide sequence ID" value="NZ_QWGR01000020.1"/>
</dbReference>
<organism evidence="3 4">
    <name type="scientific">Maribellus luteus</name>
    <dbReference type="NCBI Taxonomy" id="2305463"/>
    <lineage>
        <taxon>Bacteria</taxon>
        <taxon>Pseudomonadati</taxon>
        <taxon>Bacteroidota</taxon>
        <taxon>Bacteroidia</taxon>
        <taxon>Marinilabiliales</taxon>
        <taxon>Prolixibacteraceae</taxon>
        <taxon>Maribellus</taxon>
    </lineage>
</organism>
<comment type="caution">
    <text evidence="3">The sequence shown here is derived from an EMBL/GenBank/DDBJ whole genome shotgun (WGS) entry which is preliminary data.</text>
</comment>
<evidence type="ECO:0000313" key="4">
    <source>
        <dbReference type="Proteomes" id="UP000265926"/>
    </source>
</evidence>
<reference evidence="3 4" key="1">
    <citation type="submission" date="2018-08" db="EMBL/GenBank/DDBJ databases">
        <title>Pallidiluteibacterium maritimus gen. nov., sp. nov., isolated from coastal sediment.</title>
        <authorList>
            <person name="Zhou L.Y."/>
        </authorList>
    </citation>
    <scope>NUCLEOTIDE SEQUENCE [LARGE SCALE GENOMIC DNA]</scope>
    <source>
        <strain evidence="3 4">XSD2</strain>
    </source>
</reference>
<keyword evidence="4" id="KW-1185">Reference proteome</keyword>
<feature type="domain" description="Saccharopine dehydrogenase-like C-terminal" evidence="2">
    <location>
        <begin position="125"/>
        <end position="373"/>
    </location>
</feature>
<sequence length="386" mass="43332">MKIFALGGAGRICRESIKDLVEFADFDKLTVGDINETEALELVNELGDRRIDYRKINIKDKEEAVKILSGYDIVLDGTTISLNKLSTECIALAGCHGINFNGFGEEYQFDPIFRTKGKLMVPGFGMTPGTTNMMAKYAAEQMDSVDSIRVSHGAFRPIAFSNSIAETTIYEYDPLLPGRVVFEDGELKQVPPFARPREILLPEPYGKTIQYIIPHSETVTLSEYFKEKGIRLVEVRGTWPRENMELIKALYNYGFMANKRINLRGTEFGIMEAIGEYLVQSEKGKTTDLFGYSLHVEVEGAKSGKKIRHTLFHTHPASDGSEPGWDGLRAYTRNVGIPVGIAVKLIMEGKAKGNGALIPEKVFHPQDVFEELKLRRIFVHEKIKEI</sequence>
<dbReference type="PANTHER" id="PTHR43796">
    <property type="entry name" value="CARBOXYNORSPERMIDINE SYNTHASE"/>
    <property type="match status" value="1"/>
</dbReference>
<dbReference type="SUPFAM" id="SSF51735">
    <property type="entry name" value="NAD(P)-binding Rossmann-fold domains"/>
    <property type="match status" value="1"/>
</dbReference>
<evidence type="ECO:0000313" key="3">
    <source>
        <dbReference type="EMBL" id="RIJ45774.1"/>
    </source>
</evidence>
<name>A0A399SS69_9BACT</name>
<evidence type="ECO:0000259" key="1">
    <source>
        <dbReference type="Pfam" id="PF03435"/>
    </source>
</evidence>
<feature type="domain" description="Saccharopine dehydrogenase NADP binding" evidence="1">
    <location>
        <begin position="8"/>
        <end position="99"/>
    </location>
</feature>
<proteinExistence type="predicted"/>
<dbReference type="InterPro" id="IPR032095">
    <property type="entry name" value="Sacchrp_dh-like_C"/>
</dbReference>
<dbReference type="Pfam" id="PF03435">
    <property type="entry name" value="Sacchrp_dh_NADP"/>
    <property type="match status" value="1"/>
</dbReference>
<dbReference type="Gene3D" id="3.30.360.10">
    <property type="entry name" value="Dihydrodipicolinate Reductase, domain 2"/>
    <property type="match status" value="1"/>
</dbReference>
<dbReference type="EMBL" id="QWGR01000020">
    <property type="protein sequence ID" value="RIJ45774.1"/>
    <property type="molecule type" value="Genomic_DNA"/>
</dbReference>
<dbReference type="InterPro" id="IPR005097">
    <property type="entry name" value="Sacchrp_dh_NADP-bd"/>
</dbReference>
<dbReference type="AlphaFoldDB" id="A0A399SS69"/>
<dbReference type="Proteomes" id="UP000265926">
    <property type="component" value="Unassembled WGS sequence"/>
</dbReference>